<evidence type="ECO:0000256" key="1">
    <source>
        <dbReference type="ARBA" id="ARBA00005578"/>
    </source>
</evidence>
<comment type="similarity">
    <text evidence="1">Belongs to the BolA/IbaG family.</text>
</comment>
<sequence>MIDNASLTALVRAAMPDALVAIHDRTGTMDHFNVEVTSASFAGLNPLDRHRLVYRALDAALKDGRIHALELTTKLPEN</sequence>
<comment type="caution">
    <text evidence="2">The sequence shown here is derived from an EMBL/GenBank/DDBJ whole genome shotgun (WGS) entry which is preliminary data.</text>
</comment>
<dbReference type="Pfam" id="PF01722">
    <property type="entry name" value="BolA"/>
    <property type="match status" value="1"/>
</dbReference>
<organism evidence="2">
    <name type="scientific">mine drainage metagenome</name>
    <dbReference type="NCBI Taxonomy" id="410659"/>
    <lineage>
        <taxon>unclassified sequences</taxon>
        <taxon>metagenomes</taxon>
        <taxon>ecological metagenomes</taxon>
    </lineage>
</organism>
<dbReference type="InterPro" id="IPR036065">
    <property type="entry name" value="BolA-like_sf"/>
</dbReference>
<gene>
    <name evidence="2" type="ORF">CARN1_0218</name>
    <name evidence="3" type="ORF">CARN4_1918</name>
</gene>
<dbReference type="PANTHER" id="PTHR46229">
    <property type="entry name" value="BOLA TRANSCRIPTION REGULATOR"/>
    <property type="match status" value="1"/>
</dbReference>
<dbReference type="InterPro" id="IPR050961">
    <property type="entry name" value="BolA/IbaG_stress_morph_reg"/>
</dbReference>
<dbReference type="InterPro" id="IPR002634">
    <property type="entry name" value="BolA"/>
</dbReference>
<proteinExistence type="inferred from homology"/>
<dbReference type="PANTHER" id="PTHR46229:SF2">
    <property type="entry name" value="BOLA-LIKE PROTEIN 1"/>
    <property type="match status" value="1"/>
</dbReference>
<dbReference type="SUPFAM" id="SSF82657">
    <property type="entry name" value="BolA-like"/>
    <property type="match status" value="1"/>
</dbReference>
<dbReference type="EMBL" id="CABO01000019">
    <property type="protein sequence ID" value="CBI01597.1"/>
    <property type="molecule type" value="Genomic_DNA"/>
</dbReference>
<dbReference type="PIRSF" id="PIRSF003113">
    <property type="entry name" value="BolA"/>
    <property type="match status" value="1"/>
</dbReference>
<dbReference type="AlphaFoldDB" id="E6PF07"/>
<protein>
    <recommendedName>
        <fullName evidence="4">Transcriptional regulator BolA</fullName>
    </recommendedName>
</protein>
<dbReference type="Gene3D" id="3.30.300.90">
    <property type="entry name" value="BolA-like"/>
    <property type="match status" value="1"/>
</dbReference>
<accession>E6PF07</accession>
<evidence type="ECO:0000313" key="3">
    <source>
        <dbReference type="EMBL" id="CBI01597.1"/>
    </source>
</evidence>
<name>E6PF07_9ZZZZ</name>
<evidence type="ECO:0008006" key="4">
    <source>
        <dbReference type="Google" id="ProtNLM"/>
    </source>
</evidence>
<evidence type="ECO:0000313" key="2">
    <source>
        <dbReference type="EMBL" id="CBH75043.1"/>
    </source>
</evidence>
<dbReference type="EMBL" id="CABL01000005">
    <property type="protein sequence ID" value="CBH75043.1"/>
    <property type="molecule type" value="Genomic_DNA"/>
</dbReference>
<reference evidence="2" key="1">
    <citation type="submission" date="2009-10" db="EMBL/GenBank/DDBJ databases">
        <title>Diversity of trophic interactions inside an arsenic-rich microbial ecosystem.</title>
        <authorList>
            <person name="Bertin P.N."/>
            <person name="Heinrich-Salmeron A."/>
            <person name="Pelletier E."/>
            <person name="Goulhen-Chollet F."/>
            <person name="Arsene-Ploetze F."/>
            <person name="Gallien S."/>
            <person name="Calteau A."/>
            <person name="Vallenet D."/>
            <person name="Casiot C."/>
            <person name="Chane-Woon-Ming B."/>
            <person name="Giloteaux L."/>
            <person name="Barakat M."/>
            <person name="Bonnefoy V."/>
            <person name="Bruneel O."/>
            <person name="Chandler M."/>
            <person name="Cleiss J."/>
            <person name="Duran R."/>
            <person name="Elbaz-Poulichet F."/>
            <person name="Fonknechten N."/>
            <person name="Lauga B."/>
            <person name="Mornico D."/>
            <person name="Ortet P."/>
            <person name="Schaeffer C."/>
            <person name="Siguier P."/>
            <person name="Alexander Thil Smith A."/>
            <person name="Van Dorsselaer A."/>
            <person name="Weissenbach J."/>
            <person name="Medigue C."/>
            <person name="Le Paslier D."/>
        </authorList>
    </citation>
    <scope>NUCLEOTIDE SEQUENCE</scope>
</reference>